<dbReference type="RefSeq" id="WP_265046030.1">
    <property type="nucleotide sequence ID" value="NZ_CP100390.1"/>
</dbReference>
<dbReference type="SUPFAM" id="SSF54427">
    <property type="entry name" value="NTF2-like"/>
    <property type="match status" value="1"/>
</dbReference>
<evidence type="ECO:0000313" key="2">
    <source>
        <dbReference type="EMBL" id="UZE94538.1"/>
    </source>
</evidence>
<reference evidence="2" key="1">
    <citation type="submission" date="2022-06" db="EMBL/GenBank/DDBJ databases">
        <title>Alkalimarinus sp. nov., isolated from gut of a Alitta virens.</title>
        <authorList>
            <person name="Yang A.I."/>
            <person name="Shin N.-R."/>
        </authorList>
    </citation>
    <scope>NUCLEOTIDE SEQUENCE</scope>
    <source>
        <strain evidence="2">A2M4</strain>
    </source>
</reference>
<dbReference type="InterPro" id="IPR032710">
    <property type="entry name" value="NTF2-like_dom_sf"/>
</dbReference>
<protein>
    <submittedName>
        <fullName evidence="2">Nuclear transport factor 2 family protein</fullName>
    </submittedName>
</protein>
<dbReference type="Gene3D" id="3.10.450.50">
    <property type="match status" value="1"/>
</dbReference>
<sequence>MDTQTFLTQWHELVNTRDLKKLDVLLDDNAVLLSPVLHSPKEGKAITKIFLTAALSVFANESFKYVREFSNADSVVLEFETEVNGIYVNGVDMIKLNEEGKIIEFKVMVRPLKALNMINEMMTQMIQSFSGKK</sequence>
<evidence type="ECO:0000313" key="3">
    <source>
        <dbReference type="Proteomes" id="UP001163739"/>
    </source>
</evidence>
<name>A0ABY6MXI8_9ALTE</name>
<dbReference type="EMBL" id="CP100390">
    <property type="protein sequence ID" value="UZE94538.1"/>
    <property type="molecule type" value="Genomic_DNA"/>
</dbReference>
<dbReference type="Proteomes" id="UP001163739">
    <property type="component" value="Chromosome"/>
</dbReference>
<evidence type="ECO:0000259" key="1">
    <source>
        <dbReference type="Pfam" id="PF12680"/>
    </source>
</evidence>
<proteinExistence type="predicted"/>
<organism evidence="2 3">
    <name type="scientific">Alkalimarinus alittae</name>
    <dbReference type="NCBI Taxonomy" id="2961619"/>
    <lineage>
        <taxon>Bacteria</taxon>
        <taxon>Pseudomonadati</taxon>
        <taxon>Pseudomonadota</taxon>
        <taxon>Gammaproteobacteria</taxon>
        <taxon>Alteromonadales</taxon>
        <taxon>Alteromonadaceae</taxon>
        <taxon>Alkalimarinus</taxon>
    </lineage>
</organism>
<feature type="domain" description="SnoaL-like" evidence="1">
    <location>
        <begin position="8"/>
        <end position="104"/>
    </location>
</feature>
<dbReference type="InterPro" id="IPR037401">
    <property type="entry name" value="SnoaL-like"/>
</dbReference>
<keyword evidence="3" id="KW-1185">Reference proteome</keyword>
<gene>
    <name evidence="2" type="ORF">NKI27_10610</name>
</gene>
<accession>A0ABY6MXI8</accession>
<dbReference type="Pfam" id="PF12680">
    <property type="entry name" value="SnoaL_2"/>
    <property type="match status" value="1"/>
</dbReference>